<evidence type="ECO:0000256" key="1">
    <source>
        <dbReference type="SAM" id="MobiDB-lite"/>
    </source>
</evidence>
<keyword evidence="4" id="KW-1185">Reference proteome</keyword>
<dbReference type="InterPro" id="IPR012349">
    <property type="entry name" value="Split_barrel_FMN-bd"/>
</dbReference>
<name>A0A1H1MSJ5_9ACTN</name>
<organism evidence="3 4">
    <name type="scientific">Friedmanniella luteola</name>
    <dbReference type="NCBI Taxonomy" id="546871"/>
    <lineage>
        <taxon>Bacteria</taxon>
        <taxon>Bacillati</taxon>
        <taxon>Actinomycetota</taxon>
        <taxon>Actinomycetes</taxon>
        <taxon>Propionibacteriales</taxon>
        <taxon>Nocardioidaceae</taxon>
        <taxon>Friedmanniella</taxon>
    </lineage>
</organism>
<dbReference type="STRING" id="546871.SAMN04488543_0698"/>
<feature type="domain" description="Pyridoxamine 5'-phosphate oxidase N-terminal" evidence="2">
    <location>
        <begin position="38"/>
        <end position="141"/>
    </location>
</feature>
<dbReference type="Proteomes" id="UP000199092">
    <property type="component" value="Chromosome I"/>
</dbReference>
<feature type="compositionally biased region" description="Pro residues" evidence="1">
    <location>
        <begin position="180"/>
        <end position="189"/>
    </location>
</feature>
<evidence type="ECO:0000259" key="2">
    <source>
        <dbReference type="Pfam" id="PF01243"/>
    </source>
</evidence>
<sequence>MTPAAHPLPLAPSPGSPGDPVPTPARPAPRAVLDGLTDVLASYRTCELATVTRAGTPVAWPAVSWYDRAAGRLVLTTSIALPRKAFNVRRDPRVALLFSDPTGSGRADLPQVLVQGTAHCPDEIRTSPEGLETYWRELWRRQPGSSGYGSTPLDRWLFDFYYMRLVLTVDPTSVTTQPPLVRPAPPRGPKPSRTDDSPYGQVARRLPGYSDGVLATVTGDAPPVLRRVRPSADPTTGTLLLAGGEPVEVPDASSANLLLHRHDDQLGRLRQFGLVGTLEPAQDLVALRPTRVLAAAEATTPLSLARTVRRLRRSTQRYLDRRGLPRPTIPWADYRRLASGS</sequence>
<evidence type="ECO:0000313" key="4">
    <source>
        <dbReference type="Proteomes" id="UP000199092"/>
    </source>
</evidence>
<feature type="region of interest" description="Disordered" evidence="1">
    <location>
        <begin position="1"/>
        <end position="29"/>
    </location>
</feature>
<dbReference type="Gene3D" id="2.30.110.10">
    <property type="entry name" value="Electron Transport, Fmn-binding Protein, Chain A"/>
    <property type="match status" value="1"/>
</dbReference>
<accession>A0A1H1MSJ5</accession>
<dbReference type="EMBL" id="LT629749">
    <property type="protein sequence ID" value="SDR89335.1"/>
    <property type="molecule type" value="Genomic_DNA"/>
</dbReference>
<reference evidence="3 4" key="1">
    <citation type="submission" date="2016-10" db="EMBL/GenBank/DDBJ databases">
        <authorList>
            <person name="de Groot N.N."/>
        </authorList>
    </citation>
    <scope>NUCLEOTIDE SEQUENCE [LARGE SCALE GENOMIC DNA]</scope>
    <source>
        <strain evidence="3 4">DSM 21741</strain>
    </source>
</reference>
<feature type="region of interest" description="Disordered" evidence="1">
    <location>
        <begin position="174"/>
        <end position="200"/>
    </location>
</feature>
<gene>
    <name evidence="3" type="ORF">SAMN04488543_0698</name>
</gene>
<dbReference type="RefSeq" id="WP_091410201.1">
    <property type="nucleotide sequence ID" value="NZ_LT629749.1"/>
</dbReference>
<evidence type="ECO:0000313" key="3">
    <source>
        <dbReference type="EMBL" id="SDR89335.1"/>
    </source>
</evidence>
<dbReference type="InterPro" id="IPR011576">
    <property type="entry name" value="Pyridox_Oxase_N"/>
</dbReference>
<dbReference type="SUPFAM" id="SSF50475">
    <property type="entry name" value="FMN-binding split barrel"/>
    <property type="match status" value="1"/>
</dbReference>
<dbReference type="Pfam" id="PF01243">
    <property type="entry name" value="PNPOx_N"/>
    <property type="match status" value="1"/>
</dbReference>
<dbReference type="AlphaFoldDB" id="A0A1H1MSJ5"/>
<feature type="compositionally biased region" description="Pro residues" evidence="1">
    <location>
        <begin position="9"/>
        <end position="27"/>
    </location>
</feature>
<protein>
    <submittedName>
        <fullName evidence="3">Pyridoxamine 5'-phosphate oxidase</fullName>
    </submittedName>
</protein>
<proteinExistence type="predicted"/>
<dbReference type="OrthoDB" id="162914at2"/>